<evidence type="ECO:0000256" key="3">
    <source>
        <dbReference type="ARBA" id="ARBA00023136"/>
    </source>
</evidence>
<evidence type="ECO:0000313" key="8">
    <source>
        <dbReference type="Proteomes" id="UP001180536"/>
    </source>
</evidence>
<comment type="caution">
    <text evidence="7">The sequence shown here is derived from an EMBL/GenBank/DDBJ whole genome shotgun (WGS) entry which is preliminary data.</text>
</comment>
<protein>
    <submittedName>
        <fullName evidence="7">Iron complex outermembrane receptor protein</fullName>
    </submittedName>
</protein>
<keyword evidence="3" id="KW-0472">Membrane</keyword>
<evidence type="ECO:0000256" key="2">
    <source>
        <dbReference type="ARBA" id="ARBA00009810"/>
    </source>
</evidence>
<feature type="chain" id="PRO_5046235591" evidence="5">
    <location>
        <begin position="26"/>
        <end position="996"/>
    </location>
</feature>
<comment type="subcellular location">
    <subcellularLocation>
        <location evidence="1">Cell outer membrane</location>
    </subcellularLocation>
</comment>
<evidence type="ECO:0000256" key="1">
    <source>
        <dbReference type="ARBA" id="ARBA00004442"/>
    </source>
</evidence>
<keyword evidence="4" id="KW-0998">Cell outer membrane</keyword>
<keyword evidence="8" id="KW-1185">Reference proteome</keyword>
<dbReference type="PANTHER" id="PTHR40980:SF3">
    <property type="entry name" value="TONB-DEPENDENT RECEPTOR-LIKE BETA-BARREL DOMAIN-CONTAINING PROTEIN"/>
    <property type="match status" value="1"/>
</dbReference>
<dbReference type="Gene3D" id="2.170.130.10">
    <property type="entry name" value="TonB-dependent receptor, plug domain"/>
    <property type="match status" value="1"/>
</dbReference>
<dbReference type="InterPro" id="IPR036942">
    <property type="entry name" value="Beta-barrel_TonB_sf"/>
</dbReference>
<evidence type="ECO:0000259" key="6">
    <source>
        <dbReference type="Pfam" id="PF07715"/>
    </source>
</evidence>
<dbReference type="PANTHER" id="PTHR40980">
    <property type="entry name" value="PLUG DOMAIN-CONTAINING PROTEIN"/>
    <property type="match status" value="1"/>
</dbReference>
<reference evidence="7 8" key="1">
    <citation type="submission" date="2023-07" db="EMBL/GenBank/DDBJ databases">
        <title>Sorghum-associated microbial communities from plants grown in Nebraska, USA.</title>
        <authorList>
            <person name="Schachtman D."/>
        </authorList>
    </citation>
    <scope>NUCLEOTIDE SEQUENCE [LARGE SCALE GENOMIC DNA]</scope>
    <source>
        <strain evidence="7 8">BE310</strain>
    </source>
</reference>
<dbReference type="RefSeq" id="WP_310345062.1">
    <property type="nucleotide sequence ID" value="NZ_JAVDXQ010000003.1"/>
</dbReference>
<dbReference type="InterPro" id="IPR012910">
    <property type="entry name" value="Plug_dom"/>
</dbReference>
<sequence length="996" mass="107014">MRFQPTPIACGLAGLLLSLQGTALAQQAAAGKDDKAKQQLEAVVITGIRASLESSLDAKRNASANVDVITAVDVGKMPDKNLADSLQRVVGVAVRTDYDEAEKVAMRGANPDMSLILFNGHTVSGGDWYLNDQASSSRSTSLSLMPSSVLNSATVYKTSQANIVDGGLAGTINVTTRKPLDSPKGFSGVVSAGAVYADLPGKTSPQLNASLNWKNEDSTLGFIGQVFAEKRYIRRDTASRFAYGANSGWDQINTATMLGITDASLAGSGYTAAQLNGVRLPGSMSTEFVEGVRDRKGGMFSGQFKPTTNTEVGLTGFYSKMNAANFGRATMGAIYQMLAGQSGPLGGTTATNVNGQRVYASIKNPVIVEEETIYGHKLRVLKSAEISYANGLPAQYVGDSEGFYRSGAYASSGFLDLDGKWVVSDKLTLKGLLSTTKGIGHTDMDRGLTYSRYGQGVKYAFTDLERAPDFSWINAGSGTMPLATSAAPGTPGYRLTGRSGLNRYHTVDSEKSYAIDGEYTQDSGIFSSMNFGFRNADHRRQYGLSTVALKSAFVAANAPDPALAVPYPGDFGQYLGGNFDNSGFYFSKDTLTSLFADLAKQTNPQWERRIANSIDLREVQSAAYLMQNLEGEKWSGNAGVRLVRTTVTSRTPVPIPAGACLRIEPGKPYVPCAAYPDAIIDVSEGQPYYDNVPFNGATGTIYRKETTRRVFDDILPSLNLRYDFGSGLIGRLGLSKTIGRQNYNLYGATYSNPSCTSQGCTVTGPNPNLKPLSSRNLDISVAWYYAKRSMLAISAFSSLIDGYAKTGGTSSGQTVDLYDGTTNTVRTYMINSSTQQKARIRGVELAWEQPIAWGFGFQSNASYAETRVEDGRPMNGASKLAGNAGVYWENEVFSARLVYNYRSEYVSSTTAPSPTANSQGMSTIGGVLMPSAPTIAAPVSNVAFTANYNITPELQISFSATNLTNPVRATYRYSEAEQQKVDASGRQYYLEARYKF</sequence>
<dbReference type="Gene3D" id="2.40.170.20">
    <property type="entry name" value="TonB-dependent receptor, beta-barrel domain"/>
    <property type="match status" value="1"/>
</dbReference>
<keyword evidence="5" id="KW-0732">Signal</keyword>
<accession>A0ABU1Z9B7</accession>
<proteinExistence type="inferred from homology"/>
<dbReference type="InterPro" id="IPR010104">
    <property type="entry name" value="TonB_rcpt_bac"/>
</dbReference>
<organism evidence="7 8">
    <name type="scientific">Pelomonas aquatica</name>
    <dbReference type="NCBI Taxonomy" id="431058"/>
    <lineage>
        <taxon>Bacteria</taxon>
        <taxon>Pseudomonadati</taxon>
        <taxon>Pseudomonadota</taxon>
        <taxon>Betaproteobacteria</taxon>
        <taxon>Burkholderiales</taxon>
        <taxon>Sphaerotilaceae</taxon>
        <taxon>Roseateles</taxon>
    </lineage>
</organism>
<dbReference type="SUPFAM" id="SSF56935">
    <property type="entry name" value="Porins"/>
    <property type="match status" value="1"/>
</dbReference>
<evidence type="ECO:0000256" key="4">
    <source>
        <dbReference type="ARBA" id="ARBA00023237"/>
    </source>
</evidence>
<keyword evidence="7" id="KW-0675">Receptor</keyword>
<gene>
    <name evidence="7" type="ORF">J2X16_002544</name>
</gene>
<dbReference type="Pfam" id="PF07715">
    <property type="entry name" value="Plug"/>
    <property type="match status" value="1"/>
</dbReference>
<evidence type="ECO:0000256" key="5">
    <source>
        <dbReference type="SAM" id="SignalP"/>
    </source>
</evidence>
<name>A0ABU1Z9B7_9BURK</name>
<dbReference type="Proteomes" id="UP001180536">
    <property type="component" value="Unassembled WGS sequence"/>
</dbReference>
<evidence type="ECO:0000313" key="7">
    <source>
        <dbReference type="EMBL" id="MDR7297197.1"/>
    </source>
</evidence>
<feature type="domain" description="TonB-dependent receptor plug" evidence="6">
    <location>
        <begin position="59"/>
        <end position="170"/>
    </location>
</feature>
<dbReference type="EMBL" id="JAVDXQ010000003">
    <property type="protein sequence ID" value="MDR7297197.1"/>
    <property type="molecule type" value="Genomic_DNA"/>
</dbReference>
<feature type="signal peptide" evidence="5">
    <location>
        <begin position="1"/>
        <end position="25"/>
    </location>
</feature>
<dbReference type="NCBIfam" id="TIGR01782">
    <property type="entry name" value="TonB-Xanth-Caul"/>
    <property type="match status" value="1"/>
</dbReference>
<dbReference type="InterPro" id="IPR037066">
    <property type="entry name" value="Plug_dom_sf"/>
</dbReference>
<comment type="similarity">
    <text evidence="2">Belongs to the TonB-dependent receptor family.</text>
</comment>